<evidence type="ECO:0000313" key="2">
    <source>
        <dbReference type="EMBL" id="KAK5704256.1"/>
    </source>
</evidence>
<feature type="region of interest" description="Disordered" evidence="1">
    <location>
        <begin position="1"/>
        <end position="31"/>
    </location>
</feature>
<sequence>MHPLPRCQSNHDAAAPVPPCQPSRAWSFPSTPEVSISITNENWRGKSDRTERRRIQNRLNQRAYRERHRKTPPRDEFILVKSESDPEESFFARQVTAPPTSSPWHAASAAASGSPASSKSFFEETPSPTFAEAQPFKQESLEQIIGEPDRDELGATINRNVMQAATENAQSLGIEIAAVRYGIHALTDQSLQVYDMPASLAPLQLQYCIPHDQLIDTIPHCRFRYNVLEALAARRLDVESLTRSIRRSGLIVSVQGRRGRDGLVAWGRPDDFRDWEISEAFYLVWREFLEGCEDWIESTNNWRRSRGEAEW</sequence>
<name>A0AAN7W9S3_9PEZI</name>
<comment type="caution">
    <text evidence="2">The sequence shown here is derived from an EMBL/GenBank/DDBJ whole genome shotgun (WGS) entry which is preliminary data.</text>
</comment>
<reference evidence="2" key="1">
    <citation type="submission" date="2023-08" db="EMBL/GenBank/DDBJ databases">
        <title>Black Yeasts Isolated from many extreme environments.</title>
        <authorList>
            <person name="Coleine C."/>
            <person name="Stajich J.E."/>
            <person name="Selbmann L."/>
        </authorList>
    </citation>
    <scope>NUCLEOTIDE SEQUENCE</scope>
    <source>
        <strain evidence="2">CCFEE 5810</strain>
    </source>
</reference>
<accession>A0AAN7W9S3</accession>
<evidence type="ECO:0000313" key="3">
    <source>
        <dbReference type="Proteomes" id="UP001310594"/>
    </source>
</evidence>
<evidence type="ECO:0008006" key="4">
    <source>
        <dbReference type="Google" id="ProtNLM"/>
    </source>
</evidence>
<feature type="region of interest" description="Disordered" evidence="1">
    <location>
        <begin position="95"/>
        <end position="130"/>
    </location>
</feature>
<feature type="compositionally biased region" description="Low complexity" evidence="1">
    <location>
        <begin position="97"/>
        <end position="120"/>
    </location>
</feature>
<proteinExistence type="predicted"/>
<dbReference type="EMBL" id="JAVRQU010000004">
    <property type="protein sequence ID" value="KAK5704256.1"/>
    <property type="molecule type" value="Genomic_DNA"/>
</dbReference>
<organism evidence="2 3">
    <name type="scientific">Elasticomyces elasticus</name>
    <dbReference type="NCBI Taxonomy" id="574655"/>
    <lineage>
        <taxon>Eukaryota</taxon>
        <taxon>Fungi</taxon>
        <taxon>Dikarya</taxon>
        <taxon>Ascomycota</taxon>
        <taxon>Pezizomycotina</taxon>
        <taxon>Dothideomycetes</taxon>
        <taxon>Dothideomycetidae</taxon>
        <taxon>Mycosphaerellales</taxon>
        <taxon>Teratosphaeriaceae</taxon>
        <taxon>Elasticomyces</taxon>
    </lineage>
</organism>
<dbReference type="CDD" id="cd14688">
    <property type="entry name" value="bZIP_YAP"/>
    <property type="match status" value="1"/>
</dbReference>
<dbReference type="AlphaFoldDB" id="A0AAN7W9S3"/>
<dbReference type="Proteomes" id="UP001310594">
    <property type="component" value="Unassembled WGS sequence"/>
</dbReference>
<protein>
    <recommendedName>
        <fullName evidence="4">BZIP domain-containing protein</fullName>
    </recommendedName>
</protein>
<gene>
    <name evidence="2" type="ORF">LTR97_003271</name>
</gene>
<dbReference type="PANTHER" id="PTHR38116">
    <property type="entry name" value="CHROMOSOME 7, WHOLE GENOME SHOTGUN SEQUENCE"/>
    <property type="match status" value="1"/>
</dbReference>
<evidence type="ECO:0000256" key="1">
    <source>
        <dbReference type="SAM" id="MobiDB-lite"/>
    </source>
</evidence>
<dbReference type="PANTHER" id="PTHR38116:SF1">
    <property type="entry name" value="BZIP DOMAIN-CONTAINING PROTEIN"/>
    <property type="match status" value="1"/>
</dbReference>